<dbReference type="EMBL" id="CAJNNW010001652">
    <property type="protein sequence ID" value="CAE8640059.1"/>
    <property type="molecule type" value="Genomic_DNA"/>
</dbReference>
<dbReference type="Pfam" id="PF01755">
    <property type="entry name" value="Glyco_transf_25"/>
    <property type="match status" value="1"/>
</dbReference>
<feature type="non-terminal residue" evidence="3">
    <location>
        <position position="775"/>
    </location>
</feature>
<comment type="caution">
    <text evidence="3">The sequence shown here is derived from an EMBL/GenBank/DDBJ whole genome shotgun (WGS) entry which is preliminary data.</text>
</comment>
<accession>A0A813HRN2</accession>
<proteinExistence type="predicted"/>
<feature type="compositionally biased region" description="Low complexity" evidence="1">
    <location>
        <begin position="759"/>
        <end position="775"/>
    </location>
</feature>
<feature type="non-terminal residue" evidence="3">
    <location>
        <position position="1"/>
    </location>
</feature>
<reference evidence="3" key="1">
    <citation type="submission" date="2021-02" db="EMBL/GenBank/DDBJ databases">
        <authorList>
            <person name="Dougan E. K."/>
            <person name="Rhodes N."/>
            <person name="Thang M."/>
            <person name="Chan C."/>
        </authorList>
    </citation>
    <scope>NUCLEOTIDE SEQUENCE</scope>
</reference>
<feature type="compositionally biased region" description="Low complexity" evidence="1">
    <location>
        <begin position="740"/>
        <end position="751"/>
    </location>
</feature>
<evidence type="ECO:0000256" key="1">
    <source>
        <dbReference type="SAM" id="MobiDB-lite"/>
    </source>
</evidence>
<feature type="compositionally biased region" description="Low complexity" evidence="1">
    <location>
        <begin position="93"/>
        <end position="105"/>
    </location>
</feature>
<feature type="region of interest" description="Disordered" evidence="1">
    <location>
        <begin position="558"/>
        <end position="580"/>
    </location>
</feature>
<dbReference type="Proteomes" id="UP000626109">
    <property type="component" value="Unassembled WGS sequence"/>
</dbReference>
<evidence type="ECO:0000313" key="4">
    <source>
        <dbReference type="Proteomes" id="UP000626109"/>
    </source>
</evidence>
<protein>
    <recommendedName>
        <fullName evidence="2">Glycosyl transferase family 25 domain-containing protein</fullName>
    </recommendedName>
</protein>
<feature type="region of interest" description="Disordered" evidence="1">
    <location>
        <begin position="83"/>
        <end position="110"/>
    </location>
</feature>
<feature type="region of interest" description="Disordered" evidence="1">
    <location>
        <begin position="649"/>
        <end position="775"/>
    </location>
</feature>
<evidence type="ECO:0000259" key="2">
    <source>
        <dbReference type="Pfam" id="PF01755"/>
    </source>
</evidence>
<feature type="compositionally biased region" description="Basic and acidic residues" evidence="1">
    <location>
        <begin position="559"/>
        <end position="574"/>
    </location>
</feature>
<feature type="compositionally biased region" description="Low complexity" evidence="1">
    <location>
        <begin position="665"/>
        <end position="684"/>
    </location>
</feature>
<dbReference type="AlphaFoldDB" id="A0A813HRN2"/>
<sequence>GGGGSSSQSALQSDCPRLGPGLRAFVINLARRPDRREHIEALCRELQVDFEIVEAVDGKALAAQPGSTFDVVPAKMLAKAKPKLSATSLPQKASSSASASASAPAQTRPRGFSGLRIRNWRARFMDEGGQPRSQLLQMAEHRLRSSAHTAQGHELWGAVGCSLSHQAVLHRVLEEGVEWALVLEDDAALGAGNTVEGIRKVFDREMKTISQRAPNWQLVYLGGHLSTMVKNKEKKEWLINEHVRTAQQVYMTHAYIIRRSLIPEILAKLQKGLAADAAFVSWSRAAAAAKQCFLFYPKGLLIQPGGADRWKDSDIFVEGEHFKQAAGKLVPGGKYSFISVKGKVRRMDVERQALCLPRPGEAASSGEAEERAALLFQDIDLQGTLRAVLGPEAPSLQRTVVVLLACEGLEEQVPKLRALRPVLNEVVQGAERIVQMRRAALASAVYCASGDDGWSDRVLSAAAQLCREDRDRSVADAVAAAAFGASGDRSRLAAVVRCAVEFHCFPSWEAATVEALEVSLRRPAAERDDVARELCCEVLAQMRAFFCVPEQQQQKQQQKQREEQEQKQEQKQDQQEQQQVGAFRAVRGSLPEAAVMPELLDSLRVASAGLAAARAASEAVGHWLAQATAAASAKAVAEAAAGLWAEATAEATPAATTPPPPQPPTTGTTTAAKTAAARATPAKAVQRATPYSSATPKAALRAKAAEKAESTKPRLETTEATGEREGSEPAAAEVTEASQNNKNNDNNDSNNVKALVARADSAPPTPKAAAAAEAS</sequence>
<dbReference type="InterPro" id="IPR002654">
    <property type="entry name" value="Glyco_trans_25"/>
</dbReference>
<name>A0A813HRN2_POLGL</name>
<organism evidence="3 4">
    <name type="scientific">Polarella glacialis</name>
    <name type="common">Dinoflagellate</name>
    <dbReference type="NCBI Taxonomy" id="89957"/>
    <lineage>
        <taxon>Eukaryota</taxon>
        <taxon>Sar</taxon>
        <taxon>Alveolata</taxon>
        <taxon>Dinophyceae</taxon>
        <taxon>Suessiales</taxon>
        <taxon>Suessiaceae</taxon>
        <taxon>Polarella</taxon>
    </lineage>
</organism>
<feature type="domain" description="Glycosyl transferase family 25" evidence="2">
    <location>
        <begin position="24"/>
        <end position="271"/>
    </location>
</feature>
<dbReference type="CDD" id="cd06532">
    <property type="entry name" value="Glyco_transf_25"/>
    <property type="match status" value="1"/>
</dbReference>
<evidence type="ECO:0000313" key="3">
    <source>
        <dbReference type="EMBL" id="CAE8640059.1"/>
    </source>
</evidence>
<gene>
    <name evidence="3" type="ORF">PGLA2088_LOCUS2050</name>
</gene>
<feature type="compositionally biased region" description="Basic and acidic residues" evidence="1">
    <location>
        <begin position="703"/>
        <end position="727"/>
    </location>
</feature>